<comment type="caution">
    <text evidence="1">The sequence shown here is derived from an EMBL/GenBank/DDBJ whole genome shotgun (WGS) entry which is preliminary data.</text>
</comment>
<dbReference type="EMBL" id="JAOWIN010000017">
    <property type="protein sequence ID" value="MDI9094976.1"/>
    <property type="molecule type" value="Genomic_DNA"/>
</dbReference>
<dbReference type="Proteomes" id="UP001159001">
    <property type="component" value="Unassembled WGS sequence"/>
</dbReference>
<protein>
    <submittedName>
        <fullName evidence="1">Uncharacterized protein</fullName>
    </submittedName>
</protein>
<reference evidence="1" key="1">
    <citation type="submission" date="2022-10" db="EMBL/GenBank/DDBJ databases">
        <title>Bacterial isolates recovered from the One Health project in Brazil.</title>
        <authorList>
            <person name="Valiatti T.B."/>
            <person name="Santos F."/>
            <person name="Cayo R."/>
            <person name="Gales A.C."/>
        </authorList>
    </citation>
    <scope>NUCLEOTIDE SEQUENCE</scope>
    <source>
        <strain evidence="1">PVR188</strain>
    </source>
</reference>
<gene>
    <name evidence="1" type="ORF">OGX73_20410</name>
</gene>
<dbReference type="AlphaFoldDB" id="A0AAW6UQK1"/>
<dbReference type="RefSeq" id="WP_256372935.1">
    <property type="nucleotide sequence ID" value="NZ_CP098041.1"/>
</dbReference>
<proteinExistence type="predicted"/>
<accession>A0AAW6UQK1</accession>
<sequence length="40" mass="4751">MTWSQAKDSLFISYMIRRKHGKHHATPELIVTTRRNVRIA</sequence>
<organism evidence="1 2">
    <name type="scientific">Providencia rettgeri</name>
    <dbReference type="NCBI Taxonomy" id="587"/>
    <lineage>
        <taxon>Bacteria</taxon>
        <taxon>Pseudomonadati</taxon>
        <taxon>Pseudomonadota</taxon>
        <taxon>Gammaproteobacteria</taxon>
        <taxon>Enterobacterales</taxon>
        <taxon>Morganellaceae</taxon>
        <taxon>Providencia</taxon>
    </lineage>
</organism>
<evidence type="ECO:0000313" key="2">
    <source>
        <dbReference type="Proteomes" id="UP001159001"/>
    </source>
</evidence>
<name>A0AAW6UQK1_PRORE</name>
<evidence type="ECO:0000313" key="1">
    <source>
        <dbReference type="EMBL" id="MDI9094976.1"/>
    </source>
</evidence>